<reference evidence="10" key="1">
    <citation type="submission" date="2022-11" db="EMBL/GenBank/DDBJ databases">
        <authorList>
            <person name="Morgan W.R."/>
            <person name="Tartar A."/>
        </authorList>
    </citation>
    <scope>NUCLEOTIDE SEQUENCE</scope>
    <source>
        <strain evidence="10">ARSEF 373</strain>
    </source>
</reference>
<evidence type="ECO:0000256" key="7">
    <source>
        <dbReference type="SAM" id="MobiDB-lite"/>
    </source>
</evidence>
<dbReference type="Gene3D" id="3.30.200.20">
    <property type="entry name" value="Phosphorylase Kinase, domain 1"/>
    <property type="match status" value="1"/>
</dbReference>
<dbReference type="InterPro" id="IPR058866">
    <property type="entry name" value="GDPGP1_N"/>
</dbReference>
<dbReference type="InterPro" id="IPR011009">
    <property type="entry name" value="Kinase-like_dom_sf"/>
</dbReference>
<sequence length="839" mass="91904">MAPSKGVLLSSPEDAVRRCMSGTLRAVVQYNPAHTQSTEAAAATTSTTAATAAPSPPVQKARFDFTQVSEDMVAMEKAQRRAGVHAVLVNVSPLVRARASSRGISHSNTTNKLTLQVPFHFLVVLDCFQQKPQQLDDGMITEAILFTSSISAADFAMGFNSRGAWSSVDHIHFQGYFLAPLGDITGFASFPVLQHDSREMFRFPVAASVGTALTCVVSTIPTWPVRCFSLHVEGSSTVAEQAMALGRGIQCLVTILQTDDTPFNMVITRWPVLRAVVFPRKPQQENGRCLGWQDPSIQTSASPRSFRFAVAELAGLVVATDQRGFDVLSEDMYARILTEEISISQVRSLSLLGCSECRHCSNSVDCCFCSGTLRQTWQVVASGCAGTRLGIMCSIDPNITSMVSIVVAIRSRGSGRVQSSAFQEARKRGSGTSMGAACGVMDGNDVDDNAQTLSMKHFEVHRVVGKGGFGKVNAVIRKKTKPPQWFALKTLSKVVVVQRSCVRMIWNERNLLATIRSPHIVAMHHAFQDVDNCYVVMDLLLGGDLKFQMQARTTPFSESDAKFYAAGILLSLQYLHSQQILHRDVKPDNVILDNKGYPRLTDLGVSVKTETMRFRSNSGTTAYMAPELLRGNADHGVASDLYSLGIVVFELVFKKRPWKGSVQSRLDACPDIWNGLTEELEVKYYPEELLRDSFSSISPVCKDLLRSLLHPLEEKRLGFKGGVDEVMKHEYFAEFDWSAYEAQTMKPPFAPVIDETKVNCNTAVHDFDDVLERSSRPSIRVKRADQDHFIGFEFNVDLRPPAAKSLAEASPSAKSPVAASHAATSPPAAPSTATPPTMT</sequence>
<dbReference type="InterPro" id="IPR000719">
    <property type="entry name" value="Prot_kinase_dom"/>
</dbReference>
<dbReference type="SUPFAM" id="SSF56112">
    <property type="entry name" value="Protein kinase-like (PK-like)"/>
    <property type="match status" value="1"/>
</dbReference>
<feature type="domain" description="Protein kinase" evidence="8">
    <location>
        <begin position="458"/>
        <end position="732"/>
    </location>
</feature>
<dbReference type="PANTHER" id="PTHR24355">
    <property type="entry name" value="G PROTEIN-COUPLED RECEPTOR KINASE/RIBOSOMAL PROTEIN S6 KINASE"/>
    <property type="match status" value="1"/>
</dbReference>
<dbReference type="InterPro" id="IPR058865">
    <property type="entry name" value="GDPGP1_C"/>
</dbReference>
<keyword evidence="11" id="KW-1185">Reference proteome</keyword>
<evidence type="ECO:0000256" key="4">
    <source>
        <dbReference type="ARBA" id="ARBA00022777"/>
    </source>
</evidence>
<dbReference type="GO" id="GO:0005524">
    <property type="term" value="F:ATP binding"/>
    <property type="evidence" value="ECO:0007669"/>
    <property type="project" value="UniProtKB-UniRule"/>
</dbReference>
<keyword evidence="2" id="KW-0808">Transferase</keyword>
<dbReference type="Pfam" id="PF00069">
    <property type="entry name" value="Pkinase"/>
    <property type="match status" value="1"/>
</dbReference>
<protein>
    <submittedName>
        <fullName evidence="10">Uncharacterized protein</fullName>
    </submittedName>
</protein>
<dbReference type="PANTHER" id="PTHR24355:SF30">
    <property type="entry name" value="SERINE_THREONINE-PROTEIN KINASE 32B ISOFORM X1"/>
    <property type="match status" value="1"/>
</dbReference>
<dbReference type="GO" id="GO:0007186">
    <property type="term" value="P:G protein-coupled receptor signaling pathway"/>
    <property type="evidence" value="ECO:0007669"/>
    <property type="project" value="TreeGrafter"/>
</dbReference>
<evidence type="ECO:0000259" key="8">
    <source>
        <dbReference type="PROSITE" id="PS50011"/>
    </source>
</evidence>
<keyword evidence="1" id="KW-0723">Serine/threonine-protein kinase</keyword>
<dbReference type="PROSITE" id="PS00107">
    <property type="entry name" value="PROTEIN_KINASE_ATP"/>
    <property type="match status" value="1"/>
</dbReference>
<evidence type="ECO:0000256" key="2">
    <source>
        <dbReference type="ARBA" id="ARBA00022679"/>
    </source>
</evidence>
<dbReference type="PROSITE" id="PS00108">
    <property type="entry name" value="PROTEIN_KINASE_ST"/>
    <property type="match status" value="1"/>
</dbReference>
<comment type="caution">
    <text evidence="10">The sequence shown here is derived from an EMBL/GenBank/DDBJ whole genome shotgun (WGS) entry which is preliminary data.</text>
</comment>
<dbReference type="Pfam" id="PF26216">
    <property type="entry name" value="GDPGP1_C"/>
    <property type="match status" value="1"/>
</dbReference>
<dbReference type="SMART" id="SM00220">
    <property type="entry name" value="S_TKc"/>
    <property type="match status" value="1"/>
</dbReference>
<feature type="binding site" evidence="6">
    <location>
        <position position="489"/>
    </location>
    <ligand>
        <name>ATP</name>
        <dbReference type="ChEBI" id="CHEBI:30616"/>
    </ligand>
</feature>
<dbReference type="GO" id="GO:0001664">
    <property type="term" value="F:G protein-coupled receptor binding"/>
    <property type="evidence" value="ECO:0007669"/>
    <property type="project" value="TreeGrafter"/>
</dbReference>
<dbReference type="Gene3D" id="1.10.510.10">
    <property type="entry name" value="Transferase(Phosphotransferase) domain 1"/>
    <property type="match status" value="1"/>
</dbReference>
<gene>
    <name evidence="10" type="ORF">N0F65_012538</name>
</gene>
<reference evidence="10" key="2">
    <citation type="journal article" date="2023" name="Microbiol Resour">
        <title>Decontamination and Annotation of the Draft Genome Sequence of the Oomycete Lagenidium giganteum ARSEF 373.</title>
        <authorList>
            <person name="Morgan W.R."/>
            <person name="Tartar A."/>
        </authorList>
    </citation>
    <scope>NUCLEOTIDE SEQUENCE</scope>
    <source>
        <strain evidence="10">ARSEF 373</strain>
    </source>
</reference>
<evidence type="ECO:0000313" key="11">
    <source>
        <dbReference type="Proteomes" id="UP001146120"/>
    </source>
</evidence>
<evidence type="ECO:0000256" key="6">
    <source>
        <dbReference type="PROSITE-ProRule" id="PRU10141"/>
    </source>
</evidence>
<dbReference type="PROSITE" id="PS51285">
    <property type="entry name" value="AGC_KINASE_CTER"/>
    <property type="match status" value="1"/>
</dbReference>
<dbReference type="InterPro" id="IPR017441">
    <property type="entry name" value="Protein_kinase_ATP_BS"/>
</dbReference>
<evidence type="ECO:0000256" key="5">
    <source>
        <dbReference type="ARBA" id="ARBA00022840"/>
    </source>
</evidence>
<dbReference type="Pfam" id="PF26217">
    <property type="entry name" value="GDPGP1_N"/>
    <property type="match status" value="1"/>
</dbReference>
<feature type="domain" description="AGC-kinase C-terminal" evidence="9">
    <location>
        <begin position="733"/>
        <end position="804"/>
    </location>
</feature>
<keyword evidence="4" id="KW-0418">Kinase</keyword>
<name>A0AAV2YP20_9STRA</name>
<dbReference type="Proteomes" id="UP001146120">
    <property type="component" value="Unassembled WGS sequence"/>
</dbReference>
<dbReference type="EMBL" id="DAKRPA010000230">
    <property type="protein sequence ID" value="DAZ94849.1"/>
    <property type="molecule type" value="Genomic_DNA"/>
</dbReference>
<evidence type="ECO:0000259" key="9">
    <source>
        <dbReference type="PROSITE" id="PS51285"/>
    </source>
</evidence>
<keyword evidence="5 6" id="KW-0067">ATP-binding</keyword>
<dbReference type="InterPro" id="IPR000961">
    <property type="entry name" value="AGC-kinase_C"/>
</dbReference>
<evidence type="ECO:0000256" key="1">
    <source>
        <dbReference type="ARBA" id="ARBA00022527"/>
    </source>
</evidence>
<dbReference type="GO" id="GO:0009966">
    <property type="term" value="P:regulation of signal transduction"/>
    <property type="evidence" value="ECO:0007669"/>
    <property type="project" value="TreeGrafter"/>
</dbReference>
<dbReference type="GO" id="GO:0004703">
    <property type="term" value="F:G protein-coupled receptor kinase activity"/>
    <property type="evidence" value="ECO:0007669"/>
    <property type="project" value="TreeGrafter"/>
</dbReference>
<proteinExistence type="predicted"/>
<dbReference type="AlphaFoldDB" id="A0AAV2YP20"/>
<organism evidence="10 11">
    <name type="scientific">Lagenidium giganteum</name>
    <dbReference type="NCBI Taxonomy" id="4803"/>
    <lineage>
        <taxon>Eukaryota</taxon>
        <taxon>Sar</taxon>
        <taxon>Stramenopiles</taxon>
        <taxon>Oomycota</taxon>
        <taxon>Peronosporomycetes</taxon>
        <taxon>Pythiales</taxon>
        <taxon>Pythiaceae</taxon>
    </lineage>
</organism>
<accession>A0AAV2YP20</accession>
<feature type="compositionally biased region" description="Low complexity" evidence="7">
    <location>
        <begin position="807"/>
        <end position="839"/>
    </location>
</feature>
<evidence type="ECO:0000313" key="10">
    <source>
        <dbReference type="EMBL" id="DAZ94849.1"/>
    </source>
</evidence>
<dbReference type="PROSITE" id="PS50011">
    <property type="entry name" value="PROTEIN_KINASE_DOM"/>
    <property type="match status" value="1"/>
</dbReference>
<evidence type="ECO:0000256" key="3">
    <source>
        <dbReference type="ARBA" id="ARBA00022741"/>
    </source>
</evidence>
<keyword evidence="3 6" id="KW-0547">Nucleotide-binding</keyword>
<feature type="region of interest" description="Disordered" evidence="7">
    <location>
        <begin position="803"/>
        <end position="839"/>
    </location>
</feature>
<dbReference type="InterPro" id="IPR008271">
    <property type="entry name" value="Ser/Thr_kinase_AS"/>
</dbReference>